<keyword evidence="12" id="KW-1185">Reference proteome</keyword>
<sequence length="295" mass="32427">MMDSLTIPRNLLYYFQHLLVLCFVLMLPDIVNTSKFDHNHLLIYNHCENQTSVDHHPDSVSLILSQLFQELQEKSSTSKFFQTNAGDDKIAVSGLFQCRGDLSNDDCYSCVNKLPEVSSRLCGASLPARVQLAGCRMNYQAEGVHTTRRLQLLHKTCSLEQGLYGFQEKRDAAFVAVQECILSSPNQYCDQICESVHVMAQCDGNLGECDCGKCVTTAINIVQEECGYSLAGEVYLEGCSLSYGYQEHGIVGYDGGRFGGSSTKIVAIVIGGIAAVVLGAGLCYICRGGRHKDEF</sequence>
<keyword evidence="9" id="KW-0812">Transmembrane</keyword>
<proteinExistence type="inferred from homology"/>
<keyword evidence="5" id="KW-0965">Cell junction</keyword>
<dbReference type="GO" id="GO:0046739">
    <property type="term" value="P:transport of virus in multicellular host"/>
    <property type="evidence" value="ECO:0007669"/>
    <property type="project" value="TreeGrafter"/>
</dbReference>
<gene>
    <name evidence="11" type="ORF">OLC1_LOCUS3013</name>
</gene>
<evidence type="ECO:0000256" key="9">
    <source>
        <dbReference type="SAM" id="Phobius"/>
    </source>
</evidence>
<evidence type="ECO:0000256" key="1">
    <source>
        <dbReference type="ARBA" id="ARBA00004251"/>
    </source>
</evidence>
<dbReference type="Pfam" id="PF01657">
    <property type="entry name" value="Stress-antifung"/>
    <property type="match status" value="1"/>
</dbReference>
<keyword evidence="3" id="KW-0732">Signal</keyword>
<evidence type="ECO:0000313" key="12">
    <source>
        <dbReference type="Proteomes" id="UP001161247"/>
    </source>
</evidence>
<dbReference type="GO" id="GO:0010497">
    <property type="term" value="P:plasmodesmata-mediated intercellular transport"/>
    <property type="evidence" value="ECO:0007669"/>
    <property type="project" value="TreeGrafter"/>
</dbReference>
<dbReference type="InterPro" id="IPR051378">
    <property type="entry name" value="Cell2Cell_Antifungal"/>
</dbReference>
<dbReference type="PROSITE" id="PS51473">
    <property type="entry name" value="GNK2"/>
    <property type="match status" value="2"/>
</dbReference>
<evidence type="ECO:0000256" key="7">
    <source>
        <dbReference type="ARBA" id="ARBA00024184"/>
    </source>
</evidence>
<keyword evidence="6" id="KW-1015">Disulfide bond</keyword>
<feature type="transmembrane region" description="Helical" evidence="9">
    <location>
        <begin position="12"/>
        <end position="31"/>
    </location>
</feature>
<dbReference type="CDD" id="cd23509">
    <property type="entry name" value="Gnk2-like"/>
    <property type="match status" value="2"/>
</dbReference>
<evidence type="ECO:0000256" key="5">
    <source>
        <dbReference type="ARBA" id="ARBA00022949"/>
    </source>
</evidence>
<accession>A0AAV1C655</accession>
<dbReference type="PANTHER" id="PTHR32080:SF58">
    <property type="entry name" value="CYSTEINE-RICH REPEAT SECRETORY PROTEIN 39-LIKE"/>
    <property type="match status" value="1"/>
</dbReference>
<organism evidence="11 12">
    <name type="scientific">Oldenlandia corymbosa var. corymbosa</name>
    <dbReference type="NCBI Taxonomy" id="529605"/>
    <lineage>
        <taxon>Eukaryota</taxon>
        <taxon>Viridiplantae</taxon>
        <taxon>Streptophyta</taxon>
        <taxon>Embryophyta</taxon>
        <taxon>Tracheophyta</taxon>
        <taxon>Spermatophyta</taxon>
        <taxon>Magnoliopsida</taxon>
        <taxon>eudicotyledons</taxon>
        <taxon>Gunneridae</taxon>
        <taxon>Pentapetalae</taxon>
        <taxon>asterids</taxon>
        <taxon>lamiids</taxon>
        <taxon>Gentianales</taxon>
        <taxon>Rubiaceae</taxon>
        <taxon>Rubioideae</taxon>
        <taxon>Spermacoceae</taxon>
        <taxon>Hedyotis-Oldenlandia complex</taxon>
        <taxon>Oldenlandia</taxon>
    </lineage>
</organism>
<dbReference type="InterPro" id="IPR038408">
    <property type="entry name" value="GNK2_sf"/>
</dbReference>
<keyword evidence="9" id="KW-1133">Transmembrane helix</keyword>
<dbReference type="AlphaFoldDB" id="A0AAV1C655"/>
<protein>
    <submittedName>
        <fullName evidence="11">OLC1v1025883C1</fullName>
    </submittedName>
</protein>
<feature type="domain" description="Gnk2-homologous" evidence="10">
    <location>
        <begin position="41"/>
        <end position="144"/>
    </location>
</feature>
<dbReference type="EMBL" id="OX459118">
    <property type="protein sequence ID" value="CAI9090976.1"/>
    <property type="molecule type" value="Genomic_DNA"/>
</dbReference>
<dbReference type="GO" id="GO:0009506">
    <property type="term" value="C:plasmodesma"/>
    <property type="evidence" value="ECO:0007669"/>
    <property type="project" value="UniProtKB-SubCell"/>
</dbReference>
<dbReference type="PANTHER" id="PTHR32080">
    <property type="entry name" value="ANTIFUNGAL PROTEIN GINKBILOBIN-2-LIKE"/>
    <property type="match status" value="1"/>
</dbReference>
<evidence type="ECO:0000256" key="4">
    <source>
        <dbReference type="ARBA" id="ARBA00022737"/>
    </source>
</evidence>
<dbReference type="InterPro" id="IPR002902">
    <property type="entry name" value="GNK2"/>
</dbReference>
<feature type="transmembrane region" description="Helical" evidence="9">
    <location>
        <begin position="265"/>
        <end position="286"/>
    </location>
</feature>
<feature type="domain" description="Gnk2-homologous" evidence="10">
    <location>
        <begin position="147"/>
        <end position="248"/>
    </location>
</feature>
<evidence type="ECO:0000259" key="10">
    <source>
        <dbReference type="PROSITE" id="PS51473"/>
    </source>
</evidence>
<evidence type="ECO:0000256" key="8">
    <source>
        <dbReference type="ARBA" id="ARBA00038393"/>
    </source>
</evidence>
<comment type="subcellular location">
    <subcellularLocation>
        <location evidence="7">Cell junction</location>
        <location evidence="7">Plasmodesma</location>
    </subcellularLocation>
    <subcellularLocation>
        <location evidence="1">Cell membrane</location>
        <topology evidence="1">Single-pass type I membrane protein</topology>
    </subcellularLocation>
</comment>
<dbReference type="Gene3D" id="3.30.430.20">
    <property type="entry name" value="Gnk2 domain, C-X8-C-X2-C motif"/>
    <property type="match status" value="2"/>
</dbReference>
<evidence type="ECO:0000313" key="11">
    <source>
        <dbReference type="EMBL" id="CAI9090976.1"/>
    </source>
</evidence>
<evidence type="ECO:0000256" key="2">
    <source>
        <dbReference type="ARBA" id="ARBA00022581"/>
    </source>
</evidence>
<keyword evidence="9" id="KW-0472">Membrane</keyword>
<keyword evidence="2" id="KW-0945">Host-virus interaction</keyword>
<name>A0AAV1C655_OLDCO</name>
<evidence type="ECO:0000256" key="6">
    <source>
        <dbReference type="ARBA" id="ARBA00023157"/>
    </source>
</evidence>
<dbReference type="Proteomes" id="UP001161247">
    <property type="component" value="Chromosome 1"/>
</dbReference>
<dbReference type="GO" id="GO:0005886">
    <property type="term" value="C:plasma membrane"/>
    <property type="evidence" value="ECO:0007669"/>
    <property type="project" value="UniProtKB-SubCell"/>
</dbReference>
<evidence type="ECO:0000256" key="3">
    <source>
        <dbReference type="ARBA" id="ARBA00022729"/>
    </source>
</evidence>
<comment type="similarity">
    <text evidence="8">Belongs to the cysteine-rich repeat secretory protein family. Plasmodesmata-located proteins (PDLD) subfamily.</text>
</comment>
<reference evidence="11" key="1">
    <citation type="submission" date="2023-03" db="EMBL/GenBank/DDBJ databases">
        <authorList>
            <person name="Julca I."/>
        </authorList>
    </citation>
    <scope>NUCLEOTIDE SEQUENCE</scope>
</reference>
<keyword evidence="4" id="KW-0677">Repeat</keyword>